<evidence type="ECO:0000256" key="1">
    <source>
        <dbReference type="SAM" id="SignalP"/>
    </source>
</evidence>
<keyword evidence="1" id="KW-0732">Signal</keyword>
<name>A0ABT6TNP9_9BACL</name>
<organism evidence="2 3">
    <name type="scientific">Cohnella hashimotonis</name>
    <dbReference type="NCBI Taxonomy" id="2826895"/>
    <lineage>
        <taxon>Bacteria</taxon>
        <taxon>Bacillati</taxon>
        <taxon>Bacillota</taxon>
        <taxon>Bacilli</taxon>
        <taxon>Bacillales</taxon>
        <taxon>Paenibacillaceae</taxon>
        <taxon>Cohnella</taxon>
    </lineage>
</organism>
<dbReference type="RefSeq" id="WP_282911197.1">
    <property type="nucleotide sequence ID" value="NZ_JAGRPV010000001.1"/>
</dbReference>
<evidence type="ECO:0000313" key="2">
    <source>
        <dbReference type="EMBL" id="MDI4648483.1"/>
    </source>
</evidence>
<comment type="caution">
    <text evidence="2">The sequence shown here is derived from an EMBL/GenBank/DDBJ whole genome shotgun (WGS) entry which is preliminary data.</text>
</comment>
<feature type="chain" id="PRO_5046508588" evidence="1">
    <location>
        <begin position="29"/>
        <end position="229"/>
    </location>
</feature>
<sequence length="229" mass="22836">MKSKSVIAKLAVAAMAVTALASPVAAFAATGPALSKQYAISQASQTGVPAQFASAGEAKAISSSAILQLPDPGEIAAKYAPDAVPEWKETLAAYNKLVQGKDTLSLSATALPAATASSLDGATKAAHPVTVVSARQGTLTAPAGTVSLQAVKTVAGADLQAVALSAPRAEGIIVSTTAVASFSAGSGILQGRIALGEAVETGDAEKIKQALDKLLAQYKAVITELRQAK</sequence>
<reference evidence="2" key="1">
    <citation type="submission" date="2023-04" db="EMBL/GenBank/DDBJ databases">
        <title>Comparative genomic analysis of Cohnella hashimotonis sp. nov., isolated from the International Space Station.</title>
        <authorList>
            <person name="Venkateswaran K."/>
            <person name="Simpson A."/>
        </authorList>
    </citation>
    <scope>NUCLEOTIDE SEQUENCE</scope>
    <source>
        <strain evidence="2">F6_2S_P_1</strain>
    </source>
</reference>
<proteinExistence type="predicted"/>
<feature type="signal peptide" evidence="1">
    <location>
        <begin position="1"/>
        <end position="28"/>
    </location>
</feature>
<protein>
    <submittedName>
        <fullName evidence="2">Uncharacterized protein</fullName>
    </submittedName>
</protein>
<dbReference type="Proteomes" id="UP001161691">
    <property type="component" value="Unassembled WGS sequence"/>
</dbReference>
<gene>
    <name evidence="2" type="ORF">KB449_26250</name>
</gene>
<accession>A0ABT6TNP9</accession>
<evidence type="ECO:0000313" key="3">
    <source>
        <dbReference type="Proteomes" id="UP001161691"/>
    </source>
</evidence>
<dbReference type="EMBL" id="JAGRPV010000001">
    <property type="protein sequence ID" value="MDI4648483.1"/>
    <property type="molecule type" value="Genomic_DNA"/>
</dbReference>
<keyword evidence="3" id="KW-1185">Reference proteome</keyword>